<evidence type="ECO:0000256" key="3">
    <source>
        <dbReference type="ARBA" id="ARBA00023274"/>
    </source>
</evidence>
<keyword evidence="2" id="KW-0689">Ribosomal protein</keyword>
<comment type="similarity">
    <text evidence="1">Belongs to the bacterial ribosomal protein bS1 family.</text>
</comment>
<evidence type="ECO:0000256" key="4">
    <source>
        <dbReference type="SAM" id="MobiDB-lite"/>
    </source>
</evidence>
<dbReference type="GO" id="GO:0003735">
    <property type="term" value="F:structural constituent of ribosome"/>
    <property type="evidence" value="ECO:0007669"/>
    <property type="project" value="TreeGrafter"/>
</dbReference>
<dbReference type="GO" id="GO:0005840">
    <property type="term" value="C:ribosome"/>
    <property type="evidence" value="ECO:0007669"/>
    <property type="project" value="UniProtKB-KW"/>
</dbReference>
<reference evidence="6 7" key="1">
    <citation type="submission" date="2022-07" db="EMBL/GenBank/DDBJ databases">
        <title>Two temperate virus in Haloterrigena jeotgali A29.</title>
        <authorList>
            <person name="Deng X."/>
        </authorList>
    </citation>
    <scope>NUCLEOTIDE SEQUENCE [LARGE SCALE GENOMIC DNA]</scope>
    <source>
        <strain evidence="6 7">A29</strain>
    </source>
</reference>
<dbReference type="InterPro" id="IPR003029">
    <property type="entry name" value="S1_domain"/>
</dbReference>
<feature type="region of interest" description="Disordered" evidence="4">
    <location>
        <begin position="117"/>
        <end position="235"/>
    </location>
</feature>
<keyword evidence="3" id="KW-0687">Ribonucleoprotein</keyword>
<dbReference type="RefSeq" id="WP_049966447.1">
    <property type="nucleotide sequence ID" value="NZ_CP101873.1"/>
</dbReference>
<dbReference type="InterPro" id="IPR004365">
    <property type="entry name" value="NA-bd_OB_tRNA"/>
</dbReference>
<dbReference type="AlphaFoldDB" id="A0AAF0SYH6"/>
<protein>
    <submittedName>
        <fullName evidence="6">OB-fold nucleic acid binding domain-containing protein</fullName>
    </submittedName>
</protein>
<dbReference type="InterPro" id="IPR038763">
    <property type="entry name" value="DHH_sf"/>
</dbReference>
<dbReference type="SUPFAM" id="SSF64182">
    <property type="entry name" value="DHH phosphoesterases"/>
    <property type="match status" value="1"/>
</dbReference>
<evidence type="ECO:0000259" key="5">
    <source>
        <dbReference type="PROSITE" id="PS50126"/>
    </source>
</evidence>
<dbReference type="GeneID" id="84215730"/>
<feature type="compositionally biased region" description="Acidic residues" evidence="4">
    <location>
        <begin position="118"/>
        <end position="156"/>
    </location>
</feature>
<evidence type="ECO:0000256" key="1">
    <source>
        <dbReference type="ARBA" id="ARBA00006767"/>
    </source>
</evidence>
<evidence type="ECO:0000313" key="7">
    <source>
        <dbReference type="Proteomes" id="UP001224926"/>
    </source>
</evidence>
<organism evidence="6 7">
    <name type="scientific">Natrinema thermotolerans</name>
    <dbReference type="NCBI Taxonomy" id="121872"/>
    <lineage>
        <taxon>Archaea</taxon>
        <taxon>Methanobacteriati</taxon>
        <taxon>Methanobacteriota</taxon>
        <taxon>Stenosarchaea group</taxon>
        <taxon>Halobacteria</taxon>
        <taxon>Halobacteriales</taxon>
        <taxon>Natrialbaceae</taxon>
        <taxon>Natrinema</taxon>
    </lineage>
</organism>
<evidence type="ECO:0000256" key="2">
    <source>
        <dbReference type="ARBA" id="ARBA00022980"/>
    </source>
</evidence>
<feature type="compositionally biased region" description="Acidic residues" evidence="4">
    <location>
        <begin position="175"/>
        <end position="185"/>
    </location>
</feature>
<feature type="domain" description="S1 motif" evidence="5">
    <location>
        <begin position="38"/>
        <end position="105"/>
    </location>
</feature>
<feature type="compositionally biased region" description="Acidic residues" evidence="4">
    <location>
        <begin position="217"/>
        <end position="228"/>
    </location>
</feature>
<dbReference type="Proteomes" id="UP001224926">
    <property type="component" value="Chromosome"/>
</dbReference>
<name>A0AAF0SYH6_9EURY</name>
<dbReference type="Gene3D" id="2.40.50.1010">
    <property type="match status" value="1"/>
</dbReference>
<sequence length="739" mass="79686">MGNCIICGTPVDGEICESHEEDAVFEFRGTAASQLTPGRYYRGTVDGYADFGVFVDIGDHVTGLLHRSELDQRLESLDWEPGDDVFVQVLDVRDNGNVDLGWSIRQREREFRGKLIETEDDEFQPDDLEDDADAENGDDGATESSTDDSDVAEETEATTTDDRAAKAGELQAAAEETETEAETVDEQPAAAEAAGAVTSSGSVATESAAASTPATDDAADAEPEAEDEPALKRTTVEAIENQVGSVVRLEGEITGVRQTSGPTVFELTDETGSVECAAFEEAGVRAYPNVEIDDVVALEGEVEHHHGDLQVETESLDVLEDDDRERVVDRLETAIEREARPADVAPLADHEAVAAVEDGVADAATAIRRAVMEARPIVVRHGATADGYVAGAAIERAVLPLIREKHTRDDAQYHYFERRPLDGRVYDMDAATGDVTSMLEARDRHGEQLPLVVLVDAGSTVESVDGYDLLSLYDADSLVIDDSRADQEVTDAVDLAVAPSLAGVDVSDVTSTALAANVAAHVNDDVRADLEHLPAVSYWEDAPEAYLELAREAGYDETGISERREAVALQAYYQSYKDKRELIIDLLFGDGDTERPRDGDLAAHVSEQFRDKLETELETARENLSVRGIDGVTVSVLDTDAFTHRYNFPTTILLLDALHRSERDRADPPVVTLGVGDDELHVRATESVDVRELGDAIAEAVPNGGVSVVGGQDGHVEFLPGERDAVREAALEALGETLA</sequence>
<dbReference type="SUPFAM" id="SSF50249">
    <property type="entry name" value="Nucleic acid-binding proteins"/>
    <property type="match status" value="2"/>
</dbReference>
<dbReference type="GO" id="GO:1990904">
    <property type="term" value="C:ribonucleoprotein complex"/>
    <property type="evidence" value="ECO:0007669"/>
    <property type="project" value="UniProtKB-KW"/>
</dbReference>
<dbReference type="GO" id="GO:0006412">
    <property type="term" value="P:translation"/>
    <property type="evidence" value="ECO:0007669"/>
    <property type="project" value="TreeGrafter"/>
</dbReference>
<dbReference type="InterPro" id="IPR050437">
    <property type="entry name" value="Ribos_protein_bS1-like"/>
</dbReference>
<dbReference type="InterPro" id="IPR012340">
    <property type="entry name" value="NA-bd_OB-fold"/>
</dbReference>
<dbReference type="Gene3D" id="2.40.50.140">
    <property type="entry name" value="Nucleic acid-binding proteins"/>
    <property type="match status" value="1"/>
</dbReference>
<dbReference type="Pfam" id="PF00575">
    <property type="entry name" value="S1"/>
    <property type="match status" value="1"/>
</dbReference>
<keyword evidence="7" id="KW-1185">Reference proteome</keyword>
<proteinExistence type="inferred from homology"/>
<dbReference type="PANTHER" id="PTHR10724">
    <property type="entry name" value="30S RIBOSOMAL PROTEIN S1"/>
    <property type="match status" value="1"/>
</dbReference>
<dbReference type="PANTHER" id="PTHR10724:SF7">
    <property type="entry name" value="SMALL RIBOSOMAL SUBUNIT PROTEIN BS1C"/>
    <property type="match status" value="1"/>
</dbReference>
<dbReference type="GeneID" id="39864213"/>
<accession>A0AAF0SYH6</accession>
<dbReference type="GO" id="GO:0003729">
    <property type="term" value="F:mRNA binding"/>
    <property type="evidence" value="ECO:0007669"/>
    <property type="project" value="TreeGrafter"/>
</dbReference>
<dbReference type="SMART" id="SM00316">
    <property type="entry name" value="S1"/>
    <property type="match status" value="1"/>
</dbReference>
<dbReference type="PROSITE" id="PS50126">
    <property type="entry name" value="S1"/>
    <property type="match status" value="1"/>
</dbReference>
<dbReference type="Pfam" id="PF01336">
    <property type="entry name" value="tRNA_anti-codon"/>
    <property type="match status" value="1"/>
</dbReference>
<dbReference type="CDD" id="cd04487">
    <property type="entry name" value="RecJ_OBF2_like"/>
    <property type="match status" value="1"/>
</dbReference>
<dbReference type="EMBL" id="CP101873">
    <property type="protein sequence ID" value="WMT07126.1"/>
    <property type="molecule type" value="Genomic_DNA"/>
</dbReference>
<feature type="compositionally biased region" description="Low complexity" evidence="4">
    <location>
        <begin position="189"/>
        <end position="216"/>
    </location>
</feature>
<gene>
    <name evidence="6" type="ORF">NP511_17275</name>
</gene>
<evidence type="ECO:0000313" key="6">
    <source>
        <dbReference type="EMBL" id="WMT07126.1"/>
    </source>
</evidence>